<keyword evidence="4" id="KW-1185">Reference proteome</keyword>
<dbReference type="Pfam" id="PF13251">
    <property type="entry name" value="DUF4042"/>
    <property type="match status" value="1"/>
</dbReference>
<dbReference type="AlphaFoldDB" id="A0A2R5GKL0"/>
<feature type="domain" description="DUF4042" evidence="2">
    <location>
        <begin position="81"/>
        <end position="267"/>
    </location>
</feature>
<dbReference type="InParanoid" id="A0A2R5GKL0"/>
<evidence type="ECO:0000313" key="4">
    <source>
        <dbReference type="Proteomes" id="UP000241890"/>
    </source>
</evidence>
<dbReference type="SUPFAM" id="SSF48371">
    <property type="entry name" value="ARM repeat"/>
    <property type="match status" value="1"/>
</dbReference>
<dbReference type="Proteomes" id="UP000241890">
    <property type="component" value="Unassembled WGS sequence"/>
</dbReference>
<dbReference type="InterPro" id="IPR011989">
    <property type="entry name" value="ARM-like"/>
</dbReference>
<protein>
    <submittedName>
        <fullName evidence="3">HEAT repeat-containing protein 6</fullName>
    </submittedName>
</protein>
<dbReference type="PANTHER" id="PTHR13366:SF0">
    <property type="entry name" value="HEAT REPEAT-CONTAINING PROTEIN 6"/>
    <property type="match status" value="1"/>
</dbReference>
<sequence>MGTPSQSGPPLTTRKFSFSSSLRAGSGNAALQRERAKWNVWVCKTEKRLRQGEASASESEMSDSDLERKSSSSRVLKQLEKIRLAALDLLDALCKFDRKLMQTQWERLLPQRNGSVLNLKAPHLLTVLLFDAQPRVRCATFRVVSALFANSPVRVWLSQPRPAGKASAFVPMSVKISRIVEEVFYALGRVLGGQESNPTALEQAHQCAVTVLRAVPFEVRGNEGFFLTPFLQGCAGPLTARLADAKVPEKVRLAAAATCAALVSAPKARLESVAAFTTTHLIPALEQVDLAANEWSMPLVGAMCEQYAREVSRGTLWDATHRVLLQCFASRLPSSRRAAVGLVERILRRDKVSEPPITSALAGWNEVLSVHLPRALRDPDPDVRSCAAVCVSEIRTEGWALVSDAQRRECVGGILSAYGGKEETQRATLTALGAMALVPEFRTPVFMRDGVPLLLVALEASNLQVRARGALALANFVYEPDRASHLDQLIAPDTRCALTEACITHVPDHDKVAAPCLRALGALYAGFATSLSDNEDGNGSQQGNLGARVAHALLEGANGKGEASAKVRWSACASIGLVLSRGTDSTRQRDFVEVLADQAAQNDNFKVRIAAVTALHEGIRALHARSDLRAVVRETLGPALLSLVNARGMVDVSQARFAAKLDDALRALLRGVADSEWPEQGGDLASLIGSQEMLRKE</sequence>
<feature type="compositionally biased region" description="Polar residues" evidence="1">
    <location>
        <begin position="1"/>
        <end position="23"/>
    </location>
</feature>
<reference evidence="3 4" key="1">
    <citation type="submission" date="2017-12" db="EMBL/GenBank/DDBJ databases">
        <title>Sequencing, de novo assembly and annotation of complete genome of a new Thraustochytrid species, strain FCC1311.</title>
        <authorList>
            <person name="Sedici K."/>
            <person name="Godart F."/>
            <person name="Aiese Cigliano R."/>
            <person name="Sanseverino W."/>
            <person name="Barakat M."/>
            <person name="Ortet P."/>
            <person name="Marechal E."/>
            <person name="Cagnac O."/>
            <person name="Amato A."/>
        </authorList>
    </citation>
    <scope>NUCLEOTIDE SEQUENCE [LARGE SCALE GENOMIC DNA]</scope>
</reference>
<organism evidence="3 4">
    <name type="scientific">Hondaea fermentalgiana</name>
    <dbReference type="NCBI Taxonomy" id="2315210"/>
    <lineage>
        <taxon>Eukaryota</taxon>
        <taxon>Sar</taxon>
        <taxon>Stramenopiles</taxon>
        <taxon>Bigyra</taxon>
        <taxon>Labyrinthulomycetes</taxon>
        <taxon>Thraustochytrida</taxon>
        <taxon>Thraustochytriidae</taxon>
        <taxon>Hondaea</taxon>
    </lineage>
</organism>
<dbReference type="EMBL" id="BEYU01000097">
    <property type="protein sequence ID" value="GBG31417.1"/>
    <property type="molecule type" value="Genomic_DNA"/>
</dbReference>
<evidence type="ECO:0000313" key="3">
    <source>
        <dbReference type="EMBL" id="GBG31417.1"/>
    </source>
</evidence>
<dbReference type="InterPro" id="IPR016024">
    <property type="entry name" value="ARM-type_fold"/>
</dbReference>
<evidence type="ECO:0000259" key="2">
    <source>
        <dbReference type="Pfam" id="PF13251"/>
    </source>
</evidence>
<proteinExistence type="predicted"/>
<dbReference type="OrthoDB" id="66533at2759"/>
<gene>
    <name evidence="3" type="ORF">FCC1311_076412</name>
</gene>
<dbReference type="Gene3D" id="1.25.10.10">
    <property type="entry name" value="Leucine-rich Repeat Variant"/>
    <property type="match status" value="2"/>
</dbReference>
<dbReference type="InterPro" id="IPR025283">
    <property type="entry name" value="DUF4042"/>
</dbReference>
<evidence type="ECO:0000256" key="1">
    <source>
        <dbReference type="SAM" id="MobiDB-lite"/>
    </source>
</evidence>
<dbReference type="InterPro" id="IPR052107">
    <property type="entry name" value="HEAT6"/>
</dbReference>
<dbReference type="PANTHER" id="PTHR13366">
    <property type="entry name" value="MALARIA ANTIGEN-RELATED"/>
    <property type="match status" value="1"/>
</dbReference>
<name>A0A2R5GKL0_9STRA</name>
<accession>A0A2R5GKL0</accession>
<feature type="region of interest" description="Disordered" evidence="1">
    <location>
        <begin position="1"/>
        <end position="30"/>
    </location>
</feature>
<comment type="caution">
    <text evidence="3">The sequence shown here is derived from an EMBL/GenBank/DDBJ whole genome shotgun (WGS) entry which is preliminary data.</text>
</comment>